<sequence>MGFSIVCHECGYDLYTGRNMIILYKLRREIDNKCPGCKRKLSIHPLSIKVEDKELNQIWSTENV</sequence>
<evidence type="ECO:0000313" key="2">
    <source>
        <dbReference type="Proteomes" id="UP000037237"/>
    </source>
</evidence>
<name>A0A0M0BY10_9ARCH</name>
<dbReference type="Proteomes" id="UP000037237">
    <property type="component" value="Unassembled WGS sequence"/>
</dbReference>
<evidence type="ECO:0000313" key="1">
    <source>
        <dbReference type="EMBL" id="KON33031.1"/>
    </source>
</evidence>
<accession>A0A0M0BY10</accession>
<protein>
    <submittedName>
        <fullName evidence="1">Uncharacterized protein</fullName>
    </submittedName>
</protein>
<dbReference type="EMBL" id="LFWU01000044">
    <property type="protein sequence ID" value="KON33031.1"/>
    <property type="molecule type" value="Genomic_DNA"/>
</dbReference>
<comment type="caution">
    <text evidence="1">The sequence shown here is derived from an EMBL/GenBank/DDBJ whole genome shotgun (WGS) entry which is preliminary data.</text>
</comment>
<reference evidence="1 2" key="1">
    <citation type="submission" date="2015-06" db="EMBL/GenBank/DDBJ databases">
        <title>New insights into the roles of widespread benthic archaea in carbon and nitrogen cycling.</title>
        <authorList>
            <person name="Lazar C.S."/>
            <person name="Baker B.J."/>
            <person name="Seitz K.W."/>
            <person name="Hyde A.S."/>
            <person name="Dick G.J."/>
            <person name="Hinrichs K.-U."/>
            <person name="Teske A.P."/>
        </authorList>
    </citation>
    <scope>NUCLEOTIDE SEQUENCE [LARGE SCALE GENOMIC DNA]</scope>
    <source>
        <strain evidence="1">SG8-32-1</strain>
    </source>
</reference>
<dbReference type="AlphaFoldDB" id="A0A0M0BY10"/>
<proteinExistence type="predicted"/>
<organism evidence="1 2">
    <name type="scientific">miscellaneous Crenarchaeota group-1 archaeon SG8-32-1</name>
    <dbReference type="NCBI Taxonomy" id="1685124"/>
    <lineage>
        <taxon>Archaea</taxon>
        <taxon>Candidatus Bathyarchaeota</taxon>
        <taxon>MCG-1</taxon>
    </lineage>
</organism>
<gene>
    <name evidence="1" type="ORF">AC477_02145</name>
</gene>